<dbReference type="EMBL" id="JAVHJM010000007">
    <property type="protein sequence ID" value="KAK6510383.1"/>
    <property type="molecule type" value="Genomic_DNA"/>
</dbReference>
<sequence>MKAVNRVLLSLMAIGASAYAEETPAATYDPVITGGGCPAKFDPNCPYYCNSRGQGSDCSPNFITGPGTPGCFVCPGIPSECPSKPNDSCAYICTGSADINLGPGSPNVFCAPSDASLGPLGDSTTQAISCVLCSDDGDGSPTVPPPEGETTTLPAPPPEETTTSSTPPPEEETTTTTPLEEEATATNTPPPSYNTTTPTTLSSPPPSNTTVVQPPEYTGAASRVSISGAAILGLAVIILFGV</sequence>
<evidence type="ECO:0000256" key="2">
    <source>
        <dbReference type="SAM" id="SignalP"/>
    </source>
</evidence>
<protein>
    <submittedName>
        <fullName evidence="3">Uncharacterized protein</fullName>
    </submittedName>
</protein>
<evidence type="ECO:0000313" key="4">
    <source>
        <dbReference type="Proteomes" id="UP001307849"/>
    </source>
</evidence>
<feature type="compositionally biased region" description="Acidic residues" evidence="1">
    <location>
        <begin position="169"/>
        <end position="183"/>
    </location>
</feature>
<gene>
    <name evidence="3" type="ORF">TWF506_009493</name>
</gene>
<keyword evidence="4" id="KW-1185">Reference proteome</keyword>
<feature type="compositionally biased region" description="Low complexity" evidence="1">
    <location>
        <begin position="193"/>
        <end position="202"/>
    </location>
</feature>
<feature type="chain" id="PRO_5043019068" evidence="2">
    <location>
        <begin position="21"/>
        <end position="242"/>
    </location>
</feature>
<evidence type="ECO:0000256" key="1">
    <source>
        <dbReference type="SAM" id="MobiDB-lite"/>
    </source>
</evidence>
<organism evidence="3 4">
    <name type="scientific">Arthrobotrys conoides</name>
    <dbReference type="NCBI Taxonomy" id="74498"/>
    <lineage>
        <taxon>Eukaryota</taxon>
        <taxon>Fungi</taxon>
        <taxon>Dikarya</taxon>
        <taxon>Ascomycota</taxon>
        <taxon>Pezizomycotina</taxon>
        <taxon>Orbiliomycetes</taxon>
        <taxon>Orbiliales</taxon>
        <taxon>Orbiliaceae</taxon>
        <taxon>Arthrobotrys</taxon>
    </lineage>
</organism>
<name>A0AAN8PCH8_9PEZI</name>
<dbReference type="AlphaFoldDB" id="A0AAN8PCH8"/>
<comment type="caution">
    <text evidence="3">The sequence shown here is derived from an EMBL/GenBank/DDBJ whole genome shotgun (WGS) entry which is preliminary data.</text>
</comment>
<reference evidence="3 4" key="1">
    <citation type="submission" date="2019-10" db="EMBL/GenBank/DDBJ databases">
        <authorList>
            <person name="Palmer J.M."/>
        </authorList>
    </citation>
    <scope>NUCLEOTIDE SEQUENCE [LARGE SCALE GENOMIC DNA]</scope>
    <source>
        <strain evidence="3 4">TWF506</strain>
    </source>
</reference>
<accession>A0AAN8PCH8</accession>
<feature type="region of interest" description="Disordered" evidence="1">
    <location>
        <begin position="136"/>
        <end position="215"/>
    </location>
</feature>
<dbReference type="Proteomes" id="UP001307849">
    <property type="component" value="Unassembled WGS sequence"/>
</dbReference>
<evidence type="ECO:0000313" key="3">
    <source>
        <dbReference type="EMBL" id="KAK6510383.1"/>
    </source>
</evidence>
<proteinExistence type="predicted"/>
<feature type="signal peptide" evidence="2">
    <location>
        <begin position="1"/>
        <end position="20"/>
    </location>
</feature>
<keyword evidence="2" id="KW-0732">Signal</keyword>